<evidence type="ECO:0000256" key="4">
    <source>
        <dbReference type="ARBA" id="ARBA00022722"/>
    </source>
</evidence>
<dbReference type="InterPro" id="IPR050180">
    <property type="entry name" value="RNR_Ribonuclease"/>
</dbReference>
<dbReference type="PROSITE" id="PS50126">
    <property type="entry name" value="S1"/>
    <property type="match status" value="1"/>
</dbReference>
<dbReference type="GO" id="GO:0006402">
    <property type="term" value="P:mRNA catabolic process"/>
    <property type="evidence" value="ECO:0007669"/>
    <property type="project" value="TreeGrafter"/>
</dbReference>
<comment type="function">
    <text evidence="8">3'-5' exoribonuclease that releases 5'-nucleoside monophosphates and is involved in maturation of structured RNAs.</text>
</comment>
<dbReference type="OrthoDB" id="9764149at2"/>
<protein>
    <recommendedName>
        <fullName evidence="8">Ribonuclease R</fullName>
        <shortName evidence="8">RNase R</shortName>
        <ecNumber evidence="8">3.1.13.1</ecNumber>
    </recommendedName>
</protein>
<evidence type="ECO:0000256" key="5">
    <source>
        <dbReference type="ARBA" id="ARBA00022801"/>
    </source>
</evidence>
<dbReference type="PANTHER" id="PTHR23355">
    <property type="entry name" value="RIBONUCLEASE"/>
    <property type="match status" value="1"/>
</dbReference>
<dbReference type="RefSeq" id="WP_153974872.1">
    <property type="nucleotide sequence ID" value="NZ_CP039268.1"/>
</dbReference>
<evidence type="ECO:0000256" key="2">
    <source>
        <dbReference type="ARBA" id="ARBA00004496"/>
    </source>
</evidence>
<reference evidence="11 12" key="1">
    <citation type="submission" date="2019-12" db="EMBL/GenBank/DDBJ databases">
        <title>The complete genome of the thermophilic, anoxygenic phototrophic gammaproteobacterium Thermochromatium tepidum.</title>
        <authorList>
            <person name="Sattley W.M."/>
            <person name="Swingley W.D."/>
            <person name="Burchell B.M."/>
            <person name="Gurbani S.A."/>
            <person name="Kujawa C.M."/>
            <person name="Nuccio D.A."/>
            <person name="Schladweiler J."/>
            <person name="Shaffer K.N."/>
            <person name="Stokes L.M."/>
            <person name="Touchman J.W."/>
            <person name="Blankenship R.E."/>
            <person name="Madigan M.T."/>
        </authorList>
    </citation>
    <scope>NUCLEOTIDE SEQUENCE [LARGE SCALE GENOMIC DNA]</scope>
    <source>
        <strain evidence="11 12">ATCC 43061</strain>
    </source>
</reference>
<dbReference type="SMART" id="SM00357">
    <property type="entry name" value="CSP"/>
    <property type="match status" value="1"/>
</dbReference>
<dbReference type="HAMAP" id="MF_01895">
    <property type="entry name" value="RNase_R"/>
    <property type="match status" value="1"/>
</dbReference>
<feature type="compositionally biased region" description="Low complexity" evidence="9">
    <location>
        <begin position="739"/>
        <end position="755"/>
    </location>
</feature>
<keyword evidence="5 8" id="KW-0378">Hydrolase</keyword>
<keyword evidence="3 8" id="KW-0963">Cytoplasm</keyword>
<dbReference type="GO" id="GO:0005829">
    <property type="term" value="C:cytosol"/>
    <property type="evidence" value="ECO:0007669"/>
    <property type="project" value="TreeGrafter"/>
</dbReference>
<dbReference type="SMART" id="SM00316">
    <property type="entry name" value="S1"/>
    <property type="match status" value="1"/>
</dbReference>
<dbReference type="NCBIfam" id="NF008648">
    <property type="entry name" value="PRK11642.1"/>
    <property type="match status" value="1"/>
</dbReference>
<dbReference type="InterPro" id="IPR011805">
    <property type="entry name" value="RNase_R"/>
</dbReference>
<dbReference type="FunFam" id="2.40.50.140:FF:000213">
    <property type="entry name" value="Ribonuclease R"/>
    <property type="match status" value="1"/>
</dbReference>
<name>A0A6I6EBI6_THETI</name>
<dbReference type="Pfam" id="PF17876">
    <property type="entry name" value="CSD2"/>
    <property type="match status" value="1"/>
</dbReference>
<dbReference type="InterPro" id="IPR022966">
    <property type="entry name" value="RNase_II/R_CS"/>
</dbReference>
<dbReference type="Pfam" id="PF00773">
    <property type="entry name" value="RNB"/>
    <property type="match status" value="1"/>
</dbReference>
<dbReference type="Gene3D" id="2.40.50.140">
    <property type="entry name" value="Nucleic acid-binding proteins"/>
    <property type="match status" value="2"/>
</dbReference>
<evidence type="ECO:0000313" key="11">
    <source>
        <dbReference type="EMBL" id="QGU32676.1"/>
    </source>
</evidence>
<dbReference type="GO" id="GO:0003723">
    <property type="term" value="F:RNA binding"/>
    <property type="evidence" value="ECO:0007669"/>
    <property type="project" value="UniProtKB-UniRule"/>
</dbReference>
<gene>
    <name evidence="8" type="primary">rnr</name>
    <name evidence="11" type="ORF">E6P07_06585</name>
</gene>
<sequence length="785" mass="87827">MTRRRPATPAKGADPHRQREARKYANPIPSREFILETLANHGAPLAFDEIASALALSDEQDLIALERRLAAMVRDGQLVRNRNHAFCQVNSRDLIAGRVIGHPDGFGFVRPDEGGDDLYLYPKEMRALFHGDRVVVRVTGRDRRGRLEGAVVEILERNTHSVVGRLYKESGVGFVVPDHKRLIHDIVIPSDRLAGAEQGQIVVAEITDQPTSRTPPIGRIREVLGDHLAPGMETDIAIRTHNLPVEWPEAVLAEIAGLTEEVPEAAKAGRVDLRRLPLVTIDGADARDFDDAVYCERKPKGWKLLVCIADVSSYVRPGTALDREAFSRGNSVYFPDRVIPMLPEVLSNGLCSLNPHVDRLCMTAELYVNLEGQVTRTRFFEAVMRSRARLTYDEVAAMLIDGDGELCARYADLLPHLHELYQLYQALRAARAARGAIDFDTTETKFLFNAQGRIESVVPLVRNDAHRLIEECMLAANVAAARLFQRKRLPAIYRIHDLPSQEKLNDLREFLAQLALKLPGGERPTAADYAALLEQVKGRPDRHLIQTVLLRSLQQAMYSTDNVGHFGLAFDAYTHFTSPIRRYPDLVVHRLIKHLSAGGTAADLDYTKTELQQIAEWCSGTERRADEATRDAEDWLKCEFMQDKLGETFEGTITSVNSFGLFVELDEVHVDGLVHITALDNDFYHFNPIGHYLHGERTGMVYRLGDRLWVRVAAVDLDERKIDFVLAEPMAKTRRSRKAGSAGARPAAEASAQSGKTGQSAPPRSKRSRSRSKRKRSSNALKHDD</sequence>
<evidence type="ECO:0000259" key="10">
    <source>
        <dbReference type="PROSITE" id="PS50126"/>
    </source>
</evidence>
<evidence type="ECO:0000256" key="1">
    <source>
        <dbReference type="ARBA" id="ARBA00001849"/>
    </source>
</evidence>
<dbReference type="InterPro" id="IPR012340">
    <property type="entry name" value="NA-bd_OB-fold"/>
</dbReference>
<dbReference type="Pfam" id="PF08206">
    <property type="entry name" value="OB_RNB"/>
    <property type="match status" value="1"/>
</dbReference>
<dbReference type="SUPFAM" id="SSF50249">
    <property type="entry name" value="Nucleic acid-binding proteins"/>
    <property type="match status" value="4"/>
</dbReference>
<feature type="region of interest" description="Disordered" evidence="9">
    <location>
        <begin position="1"/>
        <end position="25"/>
    </location>
</feature>
<evidence type="ECO:0000256" key="3">
    <source>
        <dbReference type="ARBA" id="ARBA00022490"/>
    </source>
</evidence>
<evidence type="ECO:0000256" key="9">
    <source>
        <dbReference type="SAM" id="MobiDB-lite"/>
    </source>
</evidence>
<dbReference type="Proteomes" id="UP000426424">
    <property type="component" value="Chromosome"/>
</dbReference>
<dbReference type="InterPro" id="IPR003029">
    <property type="entry name" value="S1_domain"/>
</dbReference>
<dbReference type="PANTHER" id="PTHR23355:SF9">
    <property type="entry name" value="DIS3-LIKE EXONUCLEASE 2"/>
    <property type="match status" value="1"/>
</dbReference>
<organism evidence="11 12">
    <name type="scientific">Thermochromatium tepidum ATCC 43061</name>
    <dbReference type="NCBI Taxonomy" id="316276"/>
    <lineage>
        <taxon>Bacteria</taxon>
        <taxon>Pseudomonadati</taxon>
        <taxon>Pseudomonadota</taxon>
        <taxon>Gammaproteobacteria</taxon>
        <taxon>Chromatiales</taxon>
        <taxon>Chromatiaceae</taxon>
        <taxon>Thermochromatium</taxon>
    </lineage>
</organism>
<evidence type="ECO:0000256" key="6">
    <source>
        <dbReference type="ARBA" id="ARBA00022839"/>
    </source>
</evidence>
<keyword evidence="7 8" id="KW-0694">RNA-binding</keyword>
<feature type="compositionally biased region" description="Basic and acidic residues" evidence="9">
    <location>
        <begin position="13"/>
        <end position="23"/>
    </location>
</feature>
<proteinExistence type="inferred from homology"/>
<accession>A0A6I6EBI6</accession>
<keyword evidence="12" id="KW-1185">Reference proteome</keyword>
<evidence type="ECO:0000256" key="7">
    <source>
        <dbReference type="ARBA" id="ARBA00022884"/>
    </source>
</evidence>
<keyword evidence="4 8" id="KW-0540">Nuclease</keyword>
<dbReference type="GO" id="GO:0008859">
    <property type="term" value="F:exoribonuclease II activity"/>
    <property type="evidence" value="ECO:0007669"/>
    <property type="project" value="UniProtKB-UniRule"/>
</dbReference>
<comment type="similarity">
    <text evidence="8">Belongs to the RNR ribonuclease family. RNase R subfamily.</text>
</comment>
<feature type="compositionally biased region" description="Basic residues" evidence="9">
    <location>
        <begin position="764"/>
        <end position="777"/>
    </location>
</feature>
<feature type="domain" description="S1 motif" evidence="10">
    <location>
        <begin position="646"/>
        <end position="727"/>
    </location>
</feature>
<dbReference type="InterPro" id="IPR013223">
    <property type="entry name" value="RNase_B_OB_dom"/>
</dbReference>
<dbReference type="CDD" id="cd04471">
    <property type="entry name" value="S1_RNase_R"/>
    <property type="match status" value="1"/>
</dbReference>
<dbReference type="KEGG" id="ttp:E6P07_06585"/>
<dbReference type="InterPro" id="IPR011129">
    <property type="entry name" value="CSD"/>
</dbReference>
<comment type="catalytic activity">
    <reaction evidence="1 8">
        <text>Exonucleolytic cleavage in the 3'- to 5'-direction to yield nucleoside 5'-phosphates.</text>
        <dbReference type="EC" id="3.1.13.1"/>
    </reaction>
</comment>
<dbReference type="PROSITE" id="PS01175">
    <property type="entry name" value="RIBONUCLEASE_II"/>
    <property type="match status" value="1"/>
</dbReference>
<dbReference type="EC" id="3.1.13.1" evidence="8"/>
<dbReference type="InterPro" id="IPR004476">
    <property type="entry name" value="RNase_II/RNase_R"/>
</dbReference>
<dbReference type="InterPro" id="IPR040476">
    <property type="entry name" value="CSD2"/>
</dbReference>
<feature type="region of interest" description="Disordered" evidence="9">
    <location>
        <begin position="734"/>
        <end position="785"/>
    </location>
</feature>
<dbReference type="InterPro" id="IPR001900">
    <property type="entry name" value="RNase_II/R"/>
</dbReference>
<dbReference type="SMART" id="SM00955">
    <property type="entry name" value="RNB"/>
    <property type="match status" value="1"/>
</dbReference>
<dbReference type="EMBL" id="CP039268">
    <property type="protein sequence ID" value="QGU32676.1"/>
    <property type="molecule type" value="Genomic_DNA"/>
</dbReference>
<dbReference type="NCBIfam" id="TIGR02063">
    <property type="entry name" value="RNase_R"/>
    <property type="match status" value="1"/>
</dbReference>
<evidence type="ECO:0000313" key="12">
    <source>
        <dbReference type="Proteomes" id="UP000426424"/>
    </source>
</evidence>
<keyword evidence="6 8" id="KW-0269">Exonuclease</keyword>
<dbReference type="AlphaFoldDB" id="A0A6I6EBI6"/>
<evidence type="ECO:0000256" key="8">
    <source>
        <dbReference type="HAMAP-Rule" id="MF_01895"/>
    </source>
</evidence>
<comment type="subcellular location">
    <subcellularLocation>
        <location evidence="2 8">Cytoplasm</location>
    </subcellularLocation>
</comment>
<dbReference type="NCBIfam" id="TIGR00358">
    <property type="entry name" value="3_prime_RNase"/>
    <property type="match status" value="1"/>
</dbReference>
<dbReference type="Pfam" id="PF00575">
    <property type="entry name" value="S1"/>
    <property type="match status" value="1"/>
</dbReference>